<dbReference type="Gene3D" id="3.40.640.10">
    <property type="entry name" value="Type I PLP-dependent aspartate aminotransferase-like (Major domain)"/>
    <property type="match status" value="1"/>
</dbReference>
<comment type="pathway">
    <text evidence="2">Porphyrin-containing compound metabolism; protoporphyrin-IX biosynthesis; 5-aminolevulinate from glycine: step 1/1.</text>
</comment>
<dbReference type="STRING" id="5786.F0ZHZ2"/>
<dbReference type="GeneID" id="10500596"/>
<evidence type="ECO:0000256" key="9">
    <source>
        <dbReference type="ARBA" id="ARBA00031691"/>
    </source>
</evidence>
<dbReference type="GO" id="GO:0005739">
    <property type="term" value="C:mitochondrion"/>
    <property type="evidence" value="ECO:0000318"/>
    <property type="project" value="GO_Central"/>
</dbReference>
<dbReference type="GO" id="GO:0006783">
    <property type="term" value="P:heme biosynthetic process"/>
    <property type="evidence" value="ECO:0000318"/>
    <property type="project" value="GO_Central"/>
</dbReference>
<evidence type="ECO:0000256" key="2">
    <source>
        <dbReference type="ARBA" id="ARBA00005029"/>
    </source>
</evidence>
<dbReference type="VEuPathDB" id="AmoebaDB:DICPUDRAFT_47154"/>
<dbReference type="FunFam" id="3.40.640.10:FF:000006">
    <property type="entry name" value="5-aminolevulinate synthase, mitochondrial"/>
    <property type="match status" value="1"/>
</dbReference>
<dbReference type="CDD" id="cd06454">
    <property type="entry name" value="KBL_like"/>
    <property type="match status" value="1"/>
</dbReference>
<dbReference type="EC" id="2.3.1.37" evidence="4"/>
<dbReference type="InterPro" id="IPR015421">
    <property type="entry name" value="PyrdxlP-dep_Trfase_major"/>
</dbReference>
<dbReference type="InterPro" id="IPR010961">
    <property type="entry name" value="4pyrrol_synth_NH2levulA_synth"/>
</dbReference>
<keyword evidence="8" id="KW-0012">Acyltransferase</keyword>
<dbReference type="OrthoDB" id="10263824at2759"/>
<dbReference type="PANTHER" id="PTHR13693:SF102">
    <property type="entry name" value="2-AMINO-3-KETOBUTYRATE COENZYME A LIGASE, MITOCHONDRIAL"/>
    <property type="match status" value="1"/>
</dbReference>
<dbReference type="AlphaFoldDB" id="F0ZHZ2"/>
<dbReference type="GO" id="GO:0003870">
    <property type="term" value="F:5-aminolevulinate synthase activity"/>
    <property type="evidence" value="ECO:0000318"/>
    <property type="project" value="GO_Central"/>
</dbReference>
<dbReference type="Gene3D" id="3.90.1150.10">
    <property type="entry name" value="Aspartate Aminotransferase, domain 1"/>
    <property type="match status" value="1"/>
</dbReference>
<evidence type="ECO:0000256" key="13">
    <source>
        <dbReference type="RuleBase" id="RU003693"/>
    </source>
</evidence>
<comment type="catalytic activity">
    <reaction evidence="12">
        <text>succinyl-CoA + glycine + H(+) = 5-aminolevulinate + CO2 + CoA</text>
        <dbReference type="Rhea" id="RHEA:12921"/>
        <dbReference type="ChEBI" id="CHEBI:15378"/>
        <dbReference type="ChEBI" id="CHEBI:16526"/>
        <dbReference type="ChEBI" id="CHEBI:57287"/>
        <dbReference type="ChEBI" id="CHEBI:57292"/>
        <dbReference type="ChEBI" id="CHEBI:57305"/>
        <dbReference type="ChEBI" id="CHEBI:356416"/>
        <dbReference type="EC" id="2.3.1.37"/>
    </reaction>
</comment>
<evidence type="ECO:0000256" key="8">
    <source>
        <dbReference type="ARBA" id="ARBA00023315"/>
    </source>
</evidence>
<dbReference type="GO" id="GO:0006782">
    <property type="term" value="P:protoporphyrinogen IX biosynthetic process"/>
    <property type="evidence" value="ECO:0007669"/>
    <property type="project" value="UniProtKB-UniPathway"/>
</dbReference>
<dbReference type="eggNOG" id="KOG1360">
    <property type="taxonomic scope" value="Eukaryota"/>
</dbReference>
<dbReference type="KEGG" id="dpp:DICPUDRAFT_47154"/>
<dbReference type="InterPro" id="IPR004839">
    <property type="entry name" value="Aminotransferase_I/II_large"/>
</dbReference>
<evidence type="ECO:0000256" key="7">
    <source>
        <dbReference type="ARBA" id="ARBA00023133"/>
    </source>
</evidence>
<evidence type="ECO:0000313" key="15">
    <source>
        <dbReference type="EMBL" id="EGC36464.1"/>
    </source>
</evidence>
<dbReference type="NCBIfam" id="TIGR01821">
    <property type="entry name" value="5aminolev_synth"/>
    <property type="match status" value="1"/>
</dbReference>
<dbReference type="PANTHER" id="PTHR13693">
    <property type="entry name" value="CLASS II AMINOTRANSFERASE/8-AMINO-7-OXONONANOATE SYNTHASE"/>
    <property type="match status" value="1"/>
</dbReference>
<evidence type="ECO:0000256" key="6">
    <source>
        <dbReference type="ARBA" id="ARBA00022898"/>
    </source>
</evidence>
<name>F0ZHZ2_DICPU</name>
<evidence type="ECO:0000256" key="4">
    <source>
        <dbReference type="ARBA" id="ARBA00013257"/>
    </source>
</evidence>
<dbReference type="OMA" id="ARRCPIM"/>
<evidence type="ECO:0000256" key="11">
    <source>
        <dbReference type="ARBA" id="ARBA00032773"/>
    </source>
</evidence>
<keyword evidence="7" id="KW-0350">Heme biosynthesis</keyword>
<accession>F0ZHZ2</accession>
<dbReference type="InterPro" id="IPR015422">
    <property type="entry name" value="PyrdxlP-dep_Trfase_small"/>
</dbReference>
<dbReference type="EMBL" id="GL871026">
    <property type="protein sequence ID" value="EGC36464.1"/>
    <property type="molecule type" value="Genomic_DNA"/>
</dbReference>
<organism evidence="15 16">
    <name type="scientific">Dictyostelium purpureum</name>
    <name type="common">Slime mold</name>
    <dbReference type="NCBI Taxonomy" id="5786"/>
    <lineage>
        <taxon>Eukaryota</taxon>
        <taxon>Amoebozoa</taxon>
        <taxon>Evosea</taxon>
        <taxon>Eumycetozoa</taxon>
        <taxon>Dictyostelia</taxon>
        <taxon>Dictyosteliales</taxon>
        <taxon>Dictyosteliaceae</taxon>
        <taxon>Dictyostelium</taxon>
    </lineage>
</organism>
<feature type="domain" description="Aminotransferase class I/classII large" evidence="14">
    <location>
        <begin position="223"/>
        <end position="566"/>
    </location>
</feature>
<keyword evidence="5" id="KW-0808">Transferase</keyword>
<protein>
    <recommendedName>
        <fullName evidence="4">5-aminolevulinate synthase</fullName>
        <ecNumber evidence="4">2.3.1.37</ecNumber>
    </recommendedName>
    <alternativeName>
        <fullName evidence="9">5-aminolevulinic acid synthase</fullName>
    </alternativeName>
    <alternativeName>
        <fullName evidence="10">Delta-ALA synthase</fullName>
    </alternativeName>
    <alternativeName>
        <fullName evidence="11">Delta-aminolevulinate synthase</fullName>
    </alternativeName>
</protein>
<comment type="similarity">
    <text evidence="3 13">Belongs to the class-II pyridoxal-phosphate-dependent aminotransferase family.</text>
</comment>
<dbReference type="PROSITE" id="PS00599">
    <property type="entry name" value="AA_TRANSFER_CLASS_2"/>
    <property type="match status" value="1"/>
</dbReference>
<comment type="cofactor">
    <cofactor evidence="1 13">
        <name>pyridoxal 5'-phosphate</name>
        <dbReference type="ChEBI" id="CHEBI:597326"/>
    </cofactor>
</comment>
<dbReference type="Pfam" id="PF00155">
    <property type="entry name" value="Aminotran_1_2"/>
    <property type="match status" value="1"/>
</dbReference>
<gene>
    <name evidence="15" type="ORF">DICPUDRAFT_47154</name>
</gene>
<proteinExistence type="inferred from homology"/>
<evidence type="ECO:0000313" key="16">
    <source>
        <dbReference type="Proteomes" id="UP000001064"/>
    </source>
</evidence>
<keyword evidence="6 13" id="KW-0663">Pyridoxal phosphate</keyword>
<dbReference type="GO" id="GO:0030170">
    <property type="term" value="F:pyridoxal phosphate binding"/>
    <property type="evidence" value="ECO:0007669"/>
    <property type="project" value="InterPro"/>
</dbReference>
<dbReference type="FunCoup" id="F0ZHZ2">
    <property type="interactions" value="282"/>
</dbReference>
<evidence type="ECO:0000256" key="10">
    <source>
        <dbReference type="ARBA" id="ARBA00031945"/>
    </source>
</evidence>
<dbReference type="SUPFAM" id="SSF53383">
    <property type="entry name" value="PLP-dependent transferases"/>
    <property type="match status" value="1"/>
</dbReference>
<keyword evidence="16" id="KW-1185">Reference proteome</keyword>
<dbReference type="InterPro" id="IPR015424">
    <property type="entry name" value="PyrdxlP-dep_Trfase"/>
</dbReference>
<dbReference type="UniPathway" id="UPA00251">
    <property type="reaction ID" value="UER00375"/>
</dbReference>
<evidence type="ECO:0000259" key="14">
    <source>
        <dbReference type="Pfam" id="PF00155"/>
    </source>
</evidence>
<evidence type="ECO:0000256" key="1">
    <source>
        <dbReference type="ARBA" id="ARBA00001933"/>
    </source>
</evidence>
<evidence type="ECO:0000256" key="12">
    <source>
        <dbReference type="ARBA" id="ARBA00047654"/>
    </source>
</evidence>
<dbReference type="Proteomes" id="UP000001064">
    <property type="component" value="Unassembled WGS sequence"/>
</dbReference>
<dbReference type="InterPro" id="IPR050087">
    <property type="entry name" value="AON_synthase_class-II"/>
</dbReference>
<reference evidence="16" key="1">
    <citation type="journal article" date="2011" name="Genome Biol.">
        <title>Comparative genomics of the social amoebae Dictyostelium discoideum and Dictyostelium purpureum.</title>
        <authorList>
            <consortium name="US DOE Joint Genome Institute (JGI-PGF)"/>
            <person name="Sucgang R."/>
            <person name="Kuo A."/>
            <person name="Tian X."/>
            <person name="Salerno W."/>
            <person name="Parikh A."/>
            <person name="Feasley C.L."/>
            <person name="Dalin E."/>
            <person name="Tu H."/>
            <person name="Huang E."/>
            <person name="Barry K."/>
            <person name="Lindquist E."/>
            <person name="Shapiro H."/>
            <person name="Bruce D."/>
            <person name="Schmutz J."/>
            <person name="Salamov A."/>
            <person name="Fey P."/>
            <person name="Gaudet P."/>
            <person name="Anjard C."/>
            <person name="Babu M.M."/>
            <person name="Basu S."/>
            <person name="Bushmanova Y."/>
            <person name="van der Wel H."/>
            <person name="Katoh-Kurasawa M."/>
            <person name="Dinh C."/>
            <person name="Coutinho P.M."/>
            <person name="Saito T."/>
            <person name="Elias M."/>
            <person name="Schaap P."/>
            <person name="Kay R.R."/>
            <person name="Henrissat B."/>
            <person name="Eichinger L."/>
            <person name="Rivero F."/>
            <person name="Putnam N.H."/>
            <person name="West C.M."/>
            <person name="Loomis W.F."/>
            <person name="Chisholm R.L."/>
            <person name="Shaulsky G."/>
            <person name="Strassmann J.E."/>
            <person name="Queller D.C."/>
            <person name="Kuspa A."/>
            <person name="Grigoriev I.V."/>
        </authorList>
    </citation>
    <scope>NUCLEOTIDE SEQUENCE [LARGE SCALE GENOMIC DNA]</scope>
    <source>
        <strain evidence="16">QSDP1</strain>
    </source>
</reference>
<dbReference type="InterPro" id="IPR001917">
    <property type="entry name" value="Aminotrans_II_pyridoxalP_BS"/>
</dbReference>
<sequence length="581" mass="63718">MFNSSHFVPQIVSNGLRACPILSRGSSSSSGSIINNGASGPNSNIYVDYFSTSTASIIPAVNNGSTTTPSGSMVSSATTTTIKHPSTLTPDNAKDFFEKCPYANVVEEGIKKDHEKGLEALSELIKPTGSGVSKRLEHQDPQEALLNEMIEMNEIKATHRNSKKNITENKENYVNGFKAVIDNLKQEGRYRVFTTIQRQVGSFPHAKQKLSQVKELEQLQDSVTVWCSNDYLGMGQHPVVINEMTDSIKKMGAGSGGTRNISGTTSEHVKLEMELADLHNKDGALVFGSCYIANVNTLTSIAAIMPDMMIFSDQKNHASLIEGIRNSKLDKKIFKHNDLKHLESLLASADPARPKIIVFESVYSMDGTIAPIAEICDLADKYNALTFIDEVHAVGLYGNRGAGICERENLMDRIDIISGTLGKAYGVFGGYIAANKDIVDAVRCLSPGFIFTTSIPPSIAAGARASVSYLKSSNKERKLHQERTKKLKEMLKDASLPVLDTDSHIVPLMVGDSVLCKKMSDYLLTKHNIYVQPINYPTVDKGTERFRLTPSPVHNDESMKHLVNSIIDCFQIFGKKYVAKN</sequence>
<evidence type="ECO:0000256" key="5">
    <source>
        <dbReference type="ARBA" id="ARBA00022679"/>
    </source>
</evidence>
<dbReference type="InParanoid" id="F0ZHZ2"/>
<evidence type="ECO:0000256" key="3">
    <source>
        <dbReference type="ARBA" id="ARBA00008392"/>
    </source>
</evidence>
<dbReference type="RefSeq" id="XP_003287036.1">
    <property type="nucleotide sequence ID" value="XM_003286988.1"/>
</dbReference>